<evidence type="ECO:0000259" key="7">
    <source>
        <dbReference type="PROSITE" id="PS51645"/>
    </source>
</evidence>
<evidence type="ECO:0000256" key="2">
    <source>
        <dbReference type="ARBA" id="ARBA00005862"/>
    </source>
</evidence>
<dbReference type="InterPro" id="IPR036155">
    <property type="entry name" value="Crypto/Photolyase_N_sf"/>
</dbReference>
<dbReference type="SUPFAM" id="SSF52425">
    <property type="entry name" value="Cryptochrome/photolyase, N-terminal domain"/>
    <property type="match status" value="1"/>
</dbReference>
<dbReference type="Pfam" id="PF03441">
    <property type="entry name" value="FAD_binding_7"/>
    <property type="match status" value="1"/>
</dbReference>
<dbReference type="SUPFAM" id="SSF48173">
    <property type="entry name" value="Cryptochrome/photolyase FAD-binding domain"/>
    <property type="match status" value="1"/>
</dbReference>
<dbReference type="InterPro" id="IPR005101">
    <property type="entry name" value="Cryptochr/Photolyase_FAD-bd"/>
</dbReference>
<comment type="cofactor">
    <cofactor evidence="1">
        <name>FAD</name>
        <dbReference type="ChEBI" id="CHEBI:57692"/>
    </cofactor>
</comment>
<feature type="compositionally biased region" description="Basic and acidic residues" evidence="6">
    <location>
        <begin position="186"/>
        <end position="195"/>
    </location>
</feature>
<evidence type="ECO:0000256" key="5">
    <source>
        <dbReference type="ARBA" id="ARBA00022991"/>
    </source>
</evidence>
<dbReference type="Proteomes" id="UP001164746">
    <property type="component" value="Chromosome 13"/>
</dbReference>
<dbReference type="PROSITE" id="PS51645">
    <property type="entry name" value="PHR_CRY_ALPHA_BETA"/>
    <property type="match status" value="1"/>
</dbReference>
<accession>A0ABY7FPU6</accession>
<dbReference type="EMBL" id="CP111024">
    <property type="protein sequence ID" value="WAR24157.1"/>
    <property type="molecule type" value="Genomic_DNA"/>
</dbReference>
<gene>
    <name evidence="8" type="ORF">MAR_037826</name>
</gene>
<feature type="region of interest" description="Disordered" evidence="6">
    <location>
        <begin position="186"/>
        <end position="217"/>
    </location>
</feature>
<name>A0ABY7FPU6_MYAAR</name>
<proteinExistence type="inferred from homology"/>
<keyword evidence="4" id="KW-0274">FAD</keyword>
<dbReference type="PRINTS" id="PR00147">
    <property type="entry name" value="DNAPHOTLYASE"/>
</dbReference>
<keyword evidence="9" id="KW-1185">Reference proteome</keyword>
<feature type="domain" description="Photolyase/cryptochrome alpha/beta" evidence="7">
    <location>
        <begin position="222"/>
        <end position="356"/>
    </location>
</feature>
<evidence type="ECO:0000256" key="3">
    <source>
        <dbReference type="ARBA" id="ARBA00022630"/>
    </source>
</evidence>
<evidence type="ECO:0000256" key="1">
    <source>
        <dbReference type="ARBA" id="ARBA00001974"/>
    </source>
</evidence>
<dbReference type="InterPro" id="IPR002081">
    <property type="entry name" value="Cryptochrome/DNA_photolyase_1"/>
</dbReference>
<dbReference type="InterPro" id="IPR006050">
    <property type="entry name" value="DNA_photolyase_N"/>
</dbReference>
<dbReference type="Pfam" id="PF00875">
    <property type="entry name" value="DNA_photolyase"/>
    <property type="match status" value="1"/>
</dbReference>
<feature type="compositionally biased region" description="Basic residues" evidence="6">
    <location>
        <begin position="202"/>
        <end position="212"/>
    </location>
</feature>
<keyword evidence="3" id="KW-0285">Flavoprotein</keyword>
<evidence type="ECO:0000313" key="8">
    <source>
        <dbReference type="EMBL" id="WAR24157.1"/>
    </source>
</evidence>
<dbReference type="InterPro" id="IPR014729">
    <property type="entry name" value="Rossmann-like_a/b/a_fold"/>
</dbReference>
<dbReference type="PANTHER" id="PTHR11455:SF18">
    <property type="entry name" value="SI:CH1073-390K14.1"/>
    <property type="match status" value="1"/>
</dbReference>
<evidence type="ECO:0000313" key="9">
    <source>
        <dbReference type="Proteomes" id="UP001164746"/>
    </source>
</evidence>
<organism evidence="8 9">
    <name type="scientific">Mya arenaria</name>
    <name type="common">Soft-shell clam</name>
    <dbReference type="NCBI Taxonomy" id="6604"/>
    <lineage>
        <taxon>Eukaryota</taxon>
        <taxon>Metazoa</taxon>
        <taxon>Spiralia</taxon>
        <taxon>Lophotrochozoa</taxon>
        <taxon>Mollusca</taxon>
        <taxon>Bivalvia</taxon>
        <taxon>Autobranchia</taxon>
        <taxon>Heteroconchia</taxon>
        <taxon>Euheterodonta</taxon>
        <taxon>Imparidentia</taxon>
        <taxon>Neoheterodontei</taxon>
        <taxon>Myida</taxon>
        <taxon>Myoidea</taxon>
        <taxon>Myidae</taxon>
        <taxon>Mya</taxon>
    </lineage>
</organism>
<reference evidence="8" key="1">
    <citation type="submission" date="2022-11" db="EMBL/GenBank/DDBJ databases">
        <title>Centuries of genome instability and evolution in soft-shell clam transmissible cancer (bioRxiv).</title>
        <authorList>
            <person name="Hart S.F.M."/>
            <person name="Yonemitsu M.A."/>
            <person name="Giersch R.M."/>
            <person name="Beal B.F."/>
            <person name="Arriagada G."/>
            <person name="Davis B.W."/>
            <person name="Ostrander E.A."/>
            <person name="Goff S.P."/>
            <person name="Metzger M.J."/>
        </authorList>
    </citation>
    <scope>NUCLEOTIDE SEQUENCE</scope>
    <source>
        <strain evidence="8">MELC-2E11</strain>
        <tissue evidence="8">Siphon/mantle</tissue>
    </source>
</reference>
<evidence type="ECO:0000256" key="4">
    <source>
        <dbReference type="ARBA" id="ARBA00022827"/>
    </source>
</evidence>
<dbReference type="Gene3D" id="1.25.40.80">
    <property type="match status" value="1"/>
</dbReference>
<dbReference type="Gene3D" id="3.40.50.620">
    <property type="entry name" value="HUPs"/>
    <property type="match status" value="1"/>
</dbReference>
<dbReference type="InterPro" id="IPR018394">
    <property type="entry name" value="DNA_photolyase_1_CS_C"/>
</dbReference>
<dbReference type="InterPro" id="IPR036134">
    <property type="entry name" value="Crypto/Photolyase_FAD-like_sf"/>
</dbReference>
<keyword evidence="5" id="KW-0157">Chromophore</keyword>
<protein>
    <submittedName>
        <fullName evidence="8">PHRA-like protein</fullName>
    </submittedName>
</protein>
<dbReference type="PROSITE" id="PS00394">
    <property type="entry name" value="DNA_PHOTOLYASES_1_1"/>
    <property type="match status" value="1"/>
</dbReference>
<dbReference type="PANTHER" id="PTHR11455">
    <property type="entry name" value="CRYPTOCHROME"/>
    <property type="match status" value="1"/>
</dbReference>
<dbReference type="Gene3D" id="1.10.579.10">
    <property type="entry name" value="DNA Cyclobutane Dipyrimidine Photolyase, subunit A, domain 3"/>
    <property type="match status" value="1"/>
</dbReference>
<evidence type="ECO:0000256" key="6">
    <source>
        <dbReference type="SAM" id="MobiDB-lite"/>
    </source>
</evidence>
<sequence>MDSEAEIKSILNDYMNGDLSADECFCMVLSLVGYDALKLTFLGHIAWLKSVNTRLYSQLLNVYMGYFESQDDNFRLPDKLDCAVENGFYENDSSEALCGPQYSDGYGDQPEDFEETGYELDLELALKLSLETANNSPSYADIANASSKVDRSVPSNGIVSNIKKHVPPSKATGNATVTVSEVNNKEAENQFHQEDPSAGDGKKKKRNRKKQKNKIEHPLSNPPVIYWFRRDLRVYDNPALVAVSQTGAPVIPVFLWSDTEEGPTSALATGGATKYWLHMALPTLNRDMKDKYNNPIIFRRSSNYLSDMVEIVKTTGAKTIIMNDVYEPFLKERDDKICKELTRKGVKCERYHSYLLHQPGSIRTECLCMRGMGSVTHFMELCRQSSSEPLGFPVDPPGCLPAGSSRPLSHEFNDLQLGKLPRRKDGSMIDWARVIRESWDFSENGAWEALQLFLSDAVKKYEKESSRGDQLNTCRISPYLHFGQISPRTILSEGRHVKSPKFLRKLAWRDLSYWLLSKGYTGYPLVDAAMRQLWLTGWMNNYMRHVVASFLISYLHITWVEGYLWFQDTLLDADVAINAMMWQNGGMSGLDQWNFVMHPVDAAMTCDPKGDYVRKWVPELSNMPEEFVHKPWKCVTYPHRIITDLEEAREQSLRDVVDVRKRFPYLIDQNTGNDLVKLPKGVVIPVITRREFKYKTRNPDSRDNPHNAVLKGYRSRKRDELVDYLNERDFMASTMKECTGRHEKGGNPNNPIVF</sequence>
<comment type="similarity">
    <text evidence="2">Belongs to the DNA photolyase class-1 family.</text>
</comment>